<dbReference type="Gene3D" id="1.10.10.10">
    <property type="entry name" value="Winged helix-like DNA-binding domain superfamily/Winged helix DNA-binding domain"/>
    <property type="match status" value="1"/>
</dbReference>
<dbReference type="PROSITE" id="PS51197">
    <property type="entry name" value="HTH_RRF2_2"/>
    <property type="match status" value="1"/>
</dbReference>
<gene>
    <name evidence="2" type="ORF">QJV27_04065</name>
</gene>
<dbReference type="PANTHER" id="PTHR33221">
    <property type="entry name" value="WINGED HELIX-TURN-HELIX TRANSCRIPTIONAL REGULATOR, RRF2 FAMILY"/>
    <property type="match status" value="1"/>
</dbReference>
<evidence type="ECO:0000313" key="2">
    <source>
        <dbReference type="EMBL" id="MDI2090562.1"/>
    </source>
</evidence>
<name>A0ABT6Q0C3_9PROT</name>
<keyword evidence="1" id="KW-0238">DNA-binding</keyword>
<dbReference type="PANTHER" id="PTHR33221:SF4">
    <property type="entry name" value="HTH-TYPE TRANSCRIPTIONAL REPRESSOR NSRR"/>
    <property type="match status" value="1"/>
</dbReference>
<evidence type="ECO:0000313" key="3">
    <source>
        <dbReference type="Proteomes" id="UP001431634"/>
    </source>
</evidence>
<dbReference type="InterPro" id="IPR000944">
    <property type="entry name" value="Tscrpt_reg_Rrf2"/>
</dbReference>
<keyword evidence="3" id="KW-1185">Reference proteome</keyword>
<dbReference type="NCBIfam" id="TIGR00738">
    <property type="entry name" value="rrf2_super"/>
    <property type="match status" value="1"/>
</dbReference>
<reference evidence="2" key="1">
    <citation type="submission" date="2023-05" db="EMBL/GenBank/DDBJ databases">
        <title>Whole genome sequence of Commensalibacter sp.</title>
        <authorList>
            <person name="Charoenyingcharoen P."/>
            <person name="Yukphan P."/>
        </authorList>
    </citation>
    <scope>NUCLEOTIDE SEQUENCE</scope>
    <source>
        <strain evidence="2">TBRC 16381</strain>
    </source>
</reference>
<dbReference type="InterPro" id="IPR036388">
    <property type="entry name" value="WH-like_DNA-bd_sf"/>
</dbReference>
<dbReference type="Proteomes" id="UP001431634">
    <property type="component" value="Unassembled WGS sequence"/>
</dbReference>
<evidence type="ECO:0000256" key="1">
    <source>
        <dbReference type="ARBA" id="ARBA00023125"/>
    </source>
</evidence>
<dbReference type="RefSeq" id="WP_281447696.1">
    <property type="nucleotide sequence ID" value="NZ_JASBAO010000001.1"/>
</dbReference>
<dbReference type="SUPFAM" id="SSF46785">
    <property type="entry name" value="Winged helix' DNA-binding domain"/>
    <property type="match status" value="1"/>
</dbReference>
<comment type="caution">
    <text evidence="2">The sequence shown here is derived from an EMBL/GenBank/DDBJ whole genome shotgun (WGS) entry which is preliminary data.</text>
</comment>
<dbReference type="EMBL" id="JASBAO010000001">
    <property type="protein sequence ID" value="MDI2090562.1"/>
    <property type="molecule type" value="Genomic_DNA"/>
</dbReference>
<organism evidence="2 3">
    <name type="scientific">Commensalibacter oyaizuii</name>
    <dbReference type="NCBI Taxonomy" id="3043873"/>
    <lineage>
        <taxon>Bacteria</taxon>
        <taxon>Pseudomonadati</taxon>
        <taxon>Pseudomonadota</taxon>
        <taxon>Alphaproteobacteria</taxon>
        <taxon>Acetobacterales</taxon>
        <taxon>Acetobacteraceae</taxon>
    </lineage>
</organism>
<dbReference type="Pfam" id="PF02082">
    <property type="entry name" value="Rrf2"/>
    <property type="match status" value="1"/>
</dbReference>
<proteinExistence type="predicted"/>
<dbReference type="InterPro" id="IPR036390">
    <property type="entry name" value="WH_DNA-bd_sf"/>
</dbReference>
<sequence length="151" mass="17251">MQLSRYTDYALRILIYLGIHNDRLSSIHEIATCYDISQNHLMKIVHDLGKANFIETVRGRRGGLQLHKSPAEITLGSIIRYTEEAEKPIKCGNCLIQNSCIIQDIVTKAFESFYEVLDKYTLANVLHDYEKLEHLLKSSREPSCTPITPLS</sequence>
<protein>
    <submittedName>
        <fullName evidence="2">Rrf2 family transcriptional regulator</fullName>
    </submittedName>
</protein>
<accession>A0ABT6Q0C3</accession>